<dbReference type="InterPro" id="IPR050549">
    <property type="entry name" value="MFS_Trehalose_Transporter"/>
</dbReference>
<evidence type="ECO:0000313" key="8">
    <source>
        <dbReference type="Proteomes" id="UP000823941"/>
    </source>
</evidence>
<dbReference type="Proteomes" id="UP000823941">
    <property type="component" value="Chromosome 22"/>
</dbReference>
<feature type="transmembrane region" description="Helical" evidence="5">
    <location>
        <begin position="365"/>
        <end position="390"/>
    </location>
</feature>
<dbReference type="Gene3D" id="1.20.1250.20">
    <property type="entry name" value="MFS general substrate transporter like domains"/>
    <property type="match status" value="1"/>
</dbReference>
<evidence type="ECO:0000256" key="1">
    <source>
        <dbReference type="ARBA" id="ARBA00004141"/>
    </source>
</evidence>
<proteinExistence type="predicted"/>
<feature type="transmembrane region" description="Helical" evidence="5">
    <location>
        <begin position="25"/>
        <end position="47"/>
    </location>
</feature>
<feature type="transmembrane region" description="Helical" evidence="5">
    <location>
        <begin position="184"/>
        <end position="201"/>
    </location>
</feature>
<gene>
    <name evidence="7" type="ORF">JYU34_016538</name>
</gene>
<evidence type="ECO:0000259" key="6">
    <source>
        <dbReference type="PROSITE" id="PS50850"/>
    </source>
</evidence>
<dbReference type="Pfam" id="PF00083">
    <property type="entry name" value="Sugar_tr"/>
    <property type="match status" value="1"/>
</dbReference>
<feature type="transmembrane region" description="Helical" evidence="5">
    <location>
        <begin position="98"/>
        <end position="117"/>
    </location>
</feature>
<dbReference type="PANTHER" id="PTHR48021">
    <property type="match status" value="1"/>
</dbReference>
<comment type="subcellular location">
    <subcellularLocation>
        <location evidence="1">Membrane</location>
        <topology evidence="1">Multi-pass membrane protein</topology>
    </subcellularLocation>
</comment>
<dbReference type="SUPFAM" id="SSF103473">
    <property type="entry name" value="MFS general substrate transporter"/>
    <property type="match status" value="1"/>
</dbReference>
<organism evidence="7 8">
    <name type="scientific">Plutella xylostella</name>
    <name type="common">Diamondback moth</name>
    <name type="synonym">Plutella maculipennis</name>
    <dbReference type="NCBI Taxonomy" id="51655"/>
    <lineage>
        <taxon>Eukaryota</taxon>
        <taxon>Metazoa</taxon>
        <taxon>Ecdysozoa</taxon>
        <taxon>Arthropoda</taxon>
        <taxon>Hexapoda</taxon>
        <taxon>Insecta</taxon>
        <taxon>Pterygota</taxon>
        <taxon>Neoptera</taxon>
        <taxon>Endopterygota</taxon>
        <taxon>Lepidoptera</taxon>
        <taxon>Glossata</taxon>
        <taxon>Ditrysia</taxon>
        <taxon>Yponomeutoidea</taxon>
        <taxon>Plutellidae</taxon>
        <taxon>Plutella</taxon>
    </lineage>
</organism>
<dbReference type="PROSITE" id="PS50850">
    <property type="entry name" value="MFS"/>
    <property type="match status" value="1"/>
</dbReference>
<reference evidence="7 8" key="1">
    <citation type="submission" date="2021-06" db="EMBL/GenBank/DDBJ databases">
        <title>A haploid diamondback moth (Plutella xylostella L.) genome assembly resolves 31 chromosomes and identifies a diamide resistance mutation.</title>
        <authorList>
            <person name="Ward C.M."/>
            <person name="Perry K.D."/>
            <person name="Baker G."/>
            <person name="Powis K."/>
            <person name="Heckel D.G."/>
            <person name="Baxter S.W."/>
        </authorList>
    </citation>
    <scope>NUCLEOTIDE SEQUENCE [LARGE SCALE GENOMIC DNA]</scope>
    <source>
        <strain evidence="7 8">LV</strain>
        <tissue evidence="7">Single pupa</tissue>
    </source>
</reference>
<dbReference type="InterPro" id="IPR036259">
    <property type="entry name" value="MFS_trans_sf"/>
</dbReference>
<comment type="caution">
    <text evidence="7">The sequence shown here is derived from an EMBL/GenBank/DDBJ whole genome shotgun (WGS) entry which is preliminary data.</text>
</comment>
<sequence length="470" mass="51521">MSTNIKMQEKGETITALKGSTCSQWLTAILVNGVMFIYGVGAGWGSPMGKVLQGPDTPMDKPITAEELSWCVSIVALTAGFISPFYSMLADKYGRRTALILVSFVQLVAWTMTFFSTTGWHLIVSRAVCGIANAGAYVITPMYIREISEDHIRGSLGSLVSLLQNIGILSMFVMGTYLNYNLTLWIIVPLPLLLMLALFKAPESPSFLAKQGKTKELTSTVAYLRGLSKDSAGTQAEVKALMNGAEYFKSLPDITLYSIVKNRVYRKIIALVVTMLTVQALSGNFAVISYAAIIMAEFKVTINPDLQTMSFPVVMIAGAMVSMTFVERFGRRPLMVTTATTSSLCFVTLGTIMMLQQNGYSVPGWLPGVVIIVSVFSYSSGVAPLPYVVMAESLNFQIRSRVMGYMLCYGWLMSFVQLKTFAPVSMMLGMHSTFFLFAVINIVGAIVSVLFLPETKGKTTEQIEESFRNK</sequence>
<dbReference type="InterPro" id="IPR005828">
    <property type="entry name" value="MFS_sugar_transport-like"/>
</dbReference>
<dbReference type="InterPro" id="IPR005829">
    <property type="entry name" value="Sugar_transporter_CS"/>
</dbReference>
<dbReference type="InterPro" id="IPR020846">
    <property type="entry name" value="MFS_dom"/>
</dbReference>
<dbReference type="PROSITE" id="PS00216">
    <property type="entry name" value="SUGAR_TRANSPORT_1"/>
    <property type="match status" value="1"/>
</dbReference>
<feature type="transmembrane region" description="Helical" evidence="5">
    <location>
        <begin position="333"/>
        <end position="353"/>
    </location>
</feature>
<keyword evidence="8" id="KW-1185">Reference proteome</keyword>
<feature type="domain" description="Major facilitator superfamily (MFS) profile" evidence="6">
    <location>
        <begin position="25"/>
        <end position="456"/>
    </location>
</feature>
<evidence type="ECO:0000256" key="3">
    <source>
        <dbReference type="ARBA" id="ARBA00022989"/>
    </source>
</evidence>
<feature type="transmembrane region" description="Helical" evidence="5">
    <location>
        <begin position="123"/>
        <end position="144"/>
    </location>
</feature>
<keyword evidence="3 5" id="KW-1133">Transmembrane helix</keyword>
<evidence type="ECO:0000256" key="4">
    <source>
        <dbReference type="ARBA" id="ARBA00023136"/>
    </source>
</evidence>
<feature type="transmembrane region" description="Helical" evidence="5">
    <location>
        <begin position="434"/>
        <end position="452"/>
    </location>
</feature>
<dbReference type="EMBL" id="JAHIBW010000022">
    <property type="protein sequence ID" value="KAG7299564.1"/>
    <property type="molecule type" value="Genomic_DNA"/>
</dbReference>
<evidence type="ECO:0000256" key="5">
    <source>
        <dbReference type="SAM" id="Phobius"/>
    </source>
</evidence>
<accession>A0ABQ7Q2V8</accession>
<dbReference type="PANTHER" id="PTHR48021:SF33">
    <property type="entry name" value="AT22075P-RELATED"/>
    <property type="match status" value="1"/>
</dbReference>
<keyword evidence="4 5" id="KW-0472">Membrane</keyword>
<protein>
    <recommendedName>
        <fullName evidence="6">Major facilitator superfamily (MFS) profile domain-containing protein</fullName>
    </recommendedName>
</protein>
<feature type="transmembrane region" description="Helical" evidence="5">
    <location>
        <begin position="308"/>
        <end position="326"/>
    </location>
</feature>
<feature type="transmembrane region" description="Helical" evidence="5">
    <location>
        <begin position="67"/>
        <end position="86"/>
    </location>
</feature>
<feature type="transmembrane region" description="Helical" evidence="5">
    <location>
        <begin position="268"/>
        <end position="296"/>
    </location>
</feature>
<name>A0ABQ7Q2V8_PLUXY</name>
<evidence type="ECO:0000256" key="2">
    <source>
        <dbReference type="ARBA" id="ARBA00022692"/>
    </source>
</evidence>
<evidence type="ECO:0000313" key="7">
    <source>
        <dbReference type="EMBL" id="KAG7299564.1"/>
    </source>
</evidence>
<feature type="transmembrane region" description="Helical" evidence="5">
    <location>
        <begin position="402"/>
        <end position="422"/>
    </location>
</feature>
<keyword evidence="2 5" id="KW-0812">Transmembrane</keyword>
<feature type="transmembrane region" description="Helical" evidence="5">
    <location>
        <begin position="156"/>
        <end position="178"/>
    </location>
</feature>